<sequence length="103" mass="12313">MFGFIMRDKIKNEDIRDKIGVSLVIDKMWEVRLKWFGHVKRRCMDAPLWRCGRLAIYGLKKSRGVYQKQILYLTSEIKVKSMYTLTFLNLNLWEHRGCMVVVV</sequence>
<dbReference type="AlphaFoldDB" id="A0A9J5XUC8"/>
<evidence type="ECO:0000313" key="1">
    <source>
        <dbReference type="EMBL" id="KAG5591199.1"/>
    </source>
</evidence>
<reference evidence="1 2" key="1">
    <citation type="submission" date="2020-09" db="EMBL/GenBank/DDBJ databases">
        <title>De no assembly of potato wild relative species, Solanum commersonii.</title>
        <authorList>
            <person name="Cho K."/>
        </authorList>
    </citation>
    <scope>NUCLEOTIDE SEQUENCE [LARGE SCALE GENOMIC DNA]</scope>
    <source>
        <strain evidence="1">LZ3.2</strain>
        <tissue evidence="1">Leaf</tissue>
    </source>
</reference>
<comment type="caution">
    <text evidence="1">The sequence shown here is derived from an EMBL/GenBank/DDBJ whole genome shotgun (WGS) entry which is preliminary data.</text>
</comment>
<proteinExistence type="predicted"/>
<dbReference type="PANTHER" id="PTHR46238">
    <property type="entry name" value="REVERSE TRANSCRIPTASE DOMAIN-CONTAINING PROTEIN"/>
    <property type="match status" value="1"/>
</dbReference>
<dbReference type="OrthoDB" id="10056816at2759"/>
<evidence type="ECO:0000313" key="2">
    <source>
        <dbReference type="Proteomes" id="UP000824120"/>
    </source>
</evidence>
<gene>
    <name evidence="1" type="ORF">H5410_041713</name>
</gene>
<keyword evidence="2" id="KW-1185">Reference proteome</keyword>
<protein>
    <submittedName>
        <fullName evidence="1">Uncharacterized protein</fullName>
    </submittedName>
</protein>
<dbReference type="Proteomes" id="UP000824120">
    <property type="component" value="Chromosome 8"/>
</dbReference>
<name>A0A9J5XUC8_SOLCO</name>
<accession>A0A9J5XUC8</accession>
<dbReference type="EMBL" id="JACXVP010000008">
    <property type="protein sequence ID" value="KAG5591199.1"/>
    <property type="molecule type" value="Genomic_DNA"/>
</dbReference>
<organism evidence="1 2">
    <name type="scientific">Solanum commersonii</name>
    <name type="common">Commerson's wild potato</name>
    <name type="synonym">Commerson's nightshade</name>
    <dbReference type="NCBI Taxonomy" id="4109"/>
    <lineage>
        <taxon>Eukaryota</taxon>
        <taxon>Viridiplantae</taxon>
        <taxon>Streptophyta</taxon>
        <taxon>Embryophyta</taxon>
        <taxon>Tracheophyta</taxon>
        <taxon>Spermatophyta</taxon>
        <taxon>Magnoliopsida</taxon>
        <taxon>eudicotyledons</taxon>
        <taxon>Gunneridae</taxon>
        <taxon>Pentapetalae</taxon>
        <taxon>asterids</taxon>
        <taxon>lamiids</taxon>
        <taxon>Solanales</taxon>
        <taxon>Solanaceae</taxon>
        <taxon>Solanoideae</taxon>
        <taxon>Solaneae</taxon>
        <taxon>Solanum</taxon>
    </lineage>
</organism>
<dbReference type="PANTHER" id="PTHR46238:SF8">
    <property type="entry name" value="ENDONUCLEASE_EXONUCLEASE_PHOSPHATASE DOMAIN-CONTAINING PROTEIN"/>
    <property type="match status" value="1"/>
</dbReference>